<feature type="region of interest" description="Disordered" evidence="1">
    <location>
        <begin position="1"/>
        <end position="22"/>
    </location>
</feature>
<accession>A0ABD2V7S6</accession>
<protein>
    <submittedName>
        <fullName evidence="2">Uncharacterized protein</fullName>
    </submittedName>
</protein>
<evidence type="ECO:0000313" key="2">
    <source>
        <dbReference type="EMBL" id="KAL3376765.1"/>
    </source>
</evidence>
<reference evidence="2 3" key="1">
    <citation type="submission" date="2024-05" db="EMBL/GenBank/DDBJ databases">
        <title>De novo assembly of an allotetraploid wild potato.</title>
        <authorList>
            <person name="Hosaka A.J."/>
        </authorList>
    </citation>
    <scope>NUCLEOTIDE SEQUENCE [LARGE SCALE GENOMIC DNA]</scope>
    <source>
        <tissue evidence="2">Young leaves</tissue>
    </source>
</reference>
<dbReference type="EMBL" id="JBJKTR010000002">
    <property type="protein sequence ID" value="KAL3376765.1"/>
    <property type="molecule type" value="Genomic_DNA"/>
</dbReference>
<dbReference type="AlphaFoldDB" id="A0ABD2V7S6"/>
<feature type="compositionally biased region" description="Polar residues" evidence="1">
    <location>
        <begin position="1"/>
        <end position="15"/>
    </location>
</feature>
<gene>
    <name evidence="2" type="ORF">AABB24_003273</name>
</gene>
<feature type="non-terminal residue" evidence="2">
    <location>
        <position position="1"/>
    </location>
</feature>
<evidence type="ECO:0000256" key="1">
    <source>
        <dbReference type="SAM" id="MobiDB-lite"/>
    </source>
</evidence>
<sequence length="139" mass="15127">EKNTASENANTGSSKRQQKFKRRLTEIVTASTSTTVLCPSLSFSSRPSHGSNTVFSPFPLSEWFESAKKGAAPKRVKEIKSLNFGIGPLSPIFISLFSPFRTLENPLYKLSSSSFPGGKEKEGDLLAENLGLEKNIGKS</sequence>
<proteinExistence type="predicted"/>
<keyword evidence="3" id="KW-1185">Reference proteome</keyword>
<dbReference type="Proteomes" id="UP001627284">
    <property type="component" value="Unassembled WGS sequence"/>
</dbReference>
<comment type="caution">
    <text evidence="2">The sequence shown here is derived from an EMBL/GenBank/DDBJ whole genome shotgun (WGS) entry which is preliminary data.</text>
</comment>
<name>A0ABD2V7S6_9SOLN</name>
<evidence type="ECO:0000313" key="3">
    <source>
        <dbReference type="Proteomes" id="UP001627284"/>
    </source>
</evidence>
<organism evidence="2 3">
    <name type="scientific">Solanum stoloniferum</name>
    <dbReference type="NCBI Taxonomy" id="62892"/>
    <lineage>
        <taxon>Eukaryota</taxon>
        <taxon>Viridiplantae</taxon>
        <taxon>Streptophyta</taxon>
        <taxon>Embryophyta</taxon>
        <taxon>Tracheophyta</taxon>
        <taxon>Spermatophyta</taxon>
        <taxon>Magnoliopsida</taxon>
        <taxon>eudicotyledons</taxon>
        <taxon>Gunneridae</taxon>
        <taxon>Pentapetalae</taxon>
        <taxon>asterids</taxon>
        <taxon>lamiids</taxon>
        <taxon>Solanales</taxon>
        <taxon>Solanaceae</taxon>
        <taxon>Solanoideae</taxon>
        <taxon>Solaneae</taxon>
        <taxon>Solanum</taxon>
    </lineage>
</organism>